<dbReference type="Proteomes" id="UP000500755">
    <property type="component" value="Chromosome"/>
</dbReference>
<dbReference type="OMA" id="ICPRERP"/>
<accession>A0A858ZWM7</accession>
<dbReference type="RefSeq" id="WP_013520410.1">
    <property type="nucleotide sequence ID" value="NZ_AP024172.1"/>
</dbReference>
<organism evidence="1 2">
    <name type="scientific">Alicycliphilus denitrificans</name>
    <dbReference type="NCBI Taxonomy" id="179636"/>
    <lineage>
        <taxon>Bacteria</taxon>
        <taxon>Pseudomonadati</taxon>
        <taxon>Pseudomonadota</taxon>
        <taxon>Betaproteobacteria</taxon>
        <taxon>Burkholderiales</taxon>
        <taxon>Comamonadaceae</taxon>
        <taxon>Alicycliphilus</taxon>
    </lineage>
</organism>
<protein>
    <submittedName>
        <fullName evidence="1">Uncharacterized protein</fullName>
    </submittedName>
</protein>
<sequence>MNRALNWTGQALLYGSFALALGVFSRWPVYHPLPDGMAQVKVSFIHHGARLAECRPYTAEEQAKMAPNMRKAMKCERERSPVHIAVDIDGQTVLDQNAPPAGLSRDGASTLYQRFNVAAGEHRIAVRLKDSQSASAQTHQLERTVTLQPAQVLVIDFNPDKGGIVLQ</sequence>
<proteinExistence type="predicted"/>
<dbReference type="AlphaFoldDB" id="A0A858ZWM7"/>
<gene>
    <name evidence="1" type="ORF">HF896_18045</name>
</gene>
<evidence type="ECO:0000313" key="2">
    <source>
        <dbReference type="Proteomes" id="UP000500755"/>
    </source>
</evidence>
<reference evidence="1 2" key="1">
    <citation type="submission" date="2020-05" db="EMBL/GenBank/DDBJ databases">
        <title>Complete genome sequence of Alicycliphilus denitrificans DP3.</title>
        <authorList>
            <person name="Chen X."/>
        </authorList>
    </citation>
    <scope>NUCLEOTIDE SEQUENCE [LARGE SCALE GENOMIC DNA]</scope>
    <source>
        <strain evidence="1 2">DP3</strain>
    </source>
</reference>
<name>A0A858ZWM7_9BURK</name>
<dbReference type="EMBL" id="CP051298">
    <property type="protein sequence ID" value="QKD45396.1"/>
    <property type="molecule type" value="Genomic_DNA"/>
</dbReference>
<evidence type="ECO:0000313" key="1">
    <source>
        <dbReference type="EMBL" id="QKD45396.1"/>
    </source>
</evidence>